<accession>A0A9K3D4D2</accession>
<sequence>VFNVDNRITIEFPALPDGIEANPKAVYEAVAPQQTSGDSATFKLEGLQSTVGPLVNADGTPNTGAGKVEVRTNLRIRRILAWPEIDRILINAVGKPLVHIPSTLMITMAYAQTPIYSMQSPPATRLQPAIAEHAALAEVTAYAAKNSLLKDGRVTLDSVLLPLATSCLGESLGQDTRAEGVGDGEGDVAMGGVKTERDLVDLTTPSSYLEGVSKAQSVPLSTLLTALPRALAAPLPFRITTHAELAPPQKMPPVDMSALNAVTALGEPLFKTEQERQMQIARYREMERERDLVNKRRWAQVNRVKTQQMNFRCPSSALLAAVRTTYLAEQSMGGDGQGQTTGAERETPEERALRRQRLVTLQQAAHDRTQTLTRFIEKRARLKAYCDRLSSPQAVADMLKAESQRQTVWMGLDEARAEALHNGHVFSGPQMRHGATLTVQAAETLAREREREREREADEADR</sequence>
<name>A0A9K3D4D2_9EUKA</name>
<evidence type="ECO:0000313" key="3">
    <source>
        <dbReference type="Proteomes" id="UP000265618"/>
    </source>
</evidence>
<organism evidence="2 3">
    <name type="scientific">Kipferlia bialata</name>
    <dbReference type="NCBI Taxonomy" id="797122"/>
    <lineage>
        <taxon>Eukaryota</taxon>
        <taxon>Metamonada</taxon>
        <taxon>Carpediemonas-like organisms</taxon>
        <taxon>Kipferlia</taxon>
    </lineage>
</organism>
<dbReference type="EMBL" id="BDIP01002940">
    <property type="protein sequence ID" value="GIQ87049.1"/>
    <property type="molecule type" value="Genomic_DNA"/>
</dbReference>
<evidence type="ECO:0000256" key="1">
    <source>
        <dbReference type="SAM" id="MobiDB-lite"/>
    </source>
</evidence>
<dbReference type="Proteomes" id="UP000265618">
    <property type="component" value="Unassembled WGS sequence"/>
</dbReference>
<feature type="region of interest" description="Disordered" evidence="1">
    <location>
        <begin position="331"/>
        <end position="350"/>
    </location>
</feature>
<evidence type="ECO:0000313" key="2">
    <source>
        <dbReference type="EMBL" id="GIQ87049.1"/>
    </source>
</evidence>
<reference evidence="2 3" key="1">
    <citation type="journal article" date="2018" name="PLoS ONE">
        <title>The draft genome of Kipferlia bialata reveals reductive genome evolution in fornicate parasites.</title>
        <authorList>
            <person name="Tanifuji G."/>
            <person name="Takabayashi S."/>
            <person name="Kume K."/>
            <person name="Takagi M."/>
            <person name="Nakayama T."/>
            <person name="Kamikawa R."/>
            <person name="Inagaki Y."/>
            <person name="Hashimoto T."/>
        </authorList>
    </citation>
    <scope>NUCLEOTIDE SEQUENCE [LARGE SCALE GENOMIC DNA]</scope>
    <source>
        <strain evidence="2">NY0173</strain>
    </source>
</reference>
<comment type="caution">
    <text evidence="2">The sequence shown here is derived from an EMBL/GenBank/DDBJ whole genome shotgun (WGS) entry which is preliminary data.</text>
</comment>
<feature type="non-terminal residue" evidence="2">
    <location>
        <position position="1"/>
    </location>
</feature>
<gene>
    <name evidence="2" type="ORF">KIPB_009012</name>
</gene>
<proteinExistence type="predicted"/>
<dbReference type="AlphaFoldDB" id="A0A9K3D4D2"/>
<keyword evidence="3" id="KW-1185">Reference proteome</keyword>
<protein>
    <submittedName>
        <fullName evidence="2">Uncharacterized protein</fullName>
    </submittedName>
</protein>